<evidence type="ECO:0000313" key="1">
    <source>
        <dbReference type="EMBL" id="QCW01922.1"/>
    </source>
</evidence>
<gene>
    <name evidence="1" type="ORF">FGF80_01105</name>
</gene>
<proteinExistence type="predicted"/>
<name>A0A4P9TDR2_9EURY</name>
<dbReference type="EMBL" id="CP040637">
    <property type="protein sequence ID" value="QCW01922.1"/>
    <property type="molecule type" value="Genomic_DNA"/>
</dbReference>
<dbReference type="Proteomes" id="UP000307562">
    <property type="component" value="Chromosome"/>
</dbReference>
<keyword evidence="2" id="KW-1185">Reference proteome</keyword>
<protein>
    <submittedName>
        <fullName evidence="1">Uncharacterized protein</fullName>
    </submittedName>
</protein>
<dbReference type="KEGG" id="npl:FGF80_01105"/>
<dbReference type="AlphaFoldDB" id="A0A4P9TDR2"/>
<reference evidence="2" key="1">
    <citation type="submission" date="2019-05" db="EMBL/GenBank/DDBJ databases">
        <title>Complete Genome Sequence and Methylation Pattern of the Halophilic Archaeon Natrinema pallidum BOL6-1.</title>
        <authorList>
            <person name="DasSarma P."/>
            <person name="DasSarma B.P."/>
            <person name="DasSarma S.L."/>
            <person name="Martinez F.L."/>
            <person name="Guzman D."/>
            <person name="Roberts R.J."/>
            <person name="DasSarma S."/>
        </authorList>
    </citation>
    <scope>NUCLEOTIDE SEQUENCE [LARGE SCALE GENOMIC DNA]</scope>
    <source>
        <strain evidence="2">BOL6-1</strain>
    </source>
</reference>
<sequence length="106" mass="11727">MASPTPPDAIPDFLIEQFDDLSPETLRGTADYAREETYLAPDEMPDKIKEAFVLQDDDTVAAVADYADELAAFLEARDADSLRGTVANASGGDESWGHRRILQWHE</sequence>
<evidence type="ECO:0000313" key="2">
    <source>
        <dbReference type="Proteomes" id="UP000307562"/>
    </source>
</evidence>
<accession>A0A4P9TDR2</accession>
<dbReference type="RefSeq" id="WP_006185161.1">
    <property type="nucleotide sequence ID" value="NZ_CP040637.1"/>
</dbReference>
<dbReference type="GeneID" id="96154519"/>
<organism evidence="1 2">
    <name type="scientific">Natrinema pallidum</name>
    <dbReference type="NCBI Taxonomy" id="69527"/>
    <lineage>
        <taxon>Archaea</taxon>
        <taxon>Methanobacteriati</taxon>
        <taxon>Methanobacteriota</taxon>
        <taxon>Stenosarchaea group</taxon>
        <taxon>Halobacteria</taxon>
        <taxon>Halobacteriales</taxon>
        <taxon>Natrialbaceae</taxon>
        <taxon>Natrinema</taxon>
    </lineage>
</organism>